<dbReference type="EMBL" id="CAJHUB010000758">
    <property type="protein sequence ID" value="CAD7684572.1"/>
    <property type="molecule type" value="Genomic_DNA"/>
</dbReference>
<name>A0A811Z7Q4_NYCPR</name>
<accession>A0A811Z7Q4</accession>
<protein>
    <submittedName>
        <fullName evidence="1">(raccoon dog) hypothetical protein</fullName>
    </submittedName>
</protein>
<sequence length="112" mass="13011">MFQGHVLQAFHQFVRCESEIARGLVLERSLNHVQLLGQVGQDPIMRQWKGKTQSQVMVSQKATWHRTLVFQPGIRDVVYWKRDYGEYTDKNNMRPADEDVNALLLSPALTEK</sequence>
<dbReference type="AlphaFoldDB" id="A0A811Z7Q4"/>
<reference evidence="1" key="1">
    <citation type="submission" date="2020-12" db="EMBL/GenBank/DDBJ databases">
        <authorList>
            <consortium name="Molecular Ecology Group"/>
        </authorList>
    </citation>
    <scope>NUCLEOTIDE SEQUENCE</scope>
    <source>
        <strain evidence="1">TBG_1078</strain>
    </source>
</reference>
<dbReference type="Proteomes" id="UP000645828">
    <property type="component" value="Unassembled WGS sequence"/>
</dbReference>
<keyword evidence="2" id="KW-1185">Reference proteome</keyword>
<comment type="caution">
    <text evidence="1">The sequence shown here is derived from an EMBL/GenBank/DDBJ whole genome shotgun (WGS) entry which is preliminary data.</text>
</comment>
<gene>
    <name evidence="1" type="ORF">NYPRO_LOCUS17365</name>
</gene>
<organism evidence="1 2">
    <name type="scientific">Nyctereutes procyonoides</name>
    <name type="common">Raccoon dog</name>
    <name type="synonym">Canis procyonoides</name>
    <dbReference type="NCBI Taxonomy" id="34880"/>
    <lineage>
        <taxon>Eukaryota</taxon>
        <taxon>Metazoa</taxon>
        <taxon>Chordata</taxon>
        <taxon>Craniata</taxon>
        <taxon>Vertebrata</taxon>
        <taxon>Euteleostomi</taxon>
        <taxon>Mammalia</taxon>
        <taxon>Eutheria</taxon>
        <taxon>Laurasiatheria</taxon>
        <taxon>Carnivora</taxon>
        <taxon>Caniformia</taxon>
        <taxon>Canidae</taxon>
        <taxon>Nyctereutes</taxon>
    </lineage>
</organism>
<evidence type="ECO:0000313" key="1">
    <source>
        <dbReference type="EMBL" id="CAD7684572.1"/>
    </source>
</evidence>
<proteinExistence type="predicted"/>
<evidence type="ECO:0000313" key="2">
    <source>
        <dbReference type="Proteomes" id="UP000645828"/>
    </source>
</evidence>